<dbReference type="PANTHER" id="PTHR11239">
    <property type="entry name" value="DNA-DIRECTED RNA POLYMERASE"/>
    <property type="match status" value="1"/>
</dbReference>
<dbReference type="SMART" id="SM00661">
    <property type="entry name" value="RPOL9"/>
    <property type="match status" value="1"/>
</dbReference>
<dbReference type="EMBL" id="KQ257472">
    <property type="protein sequence ID" value="KNC95981.1"/>
    <property type="molecule type" value="Genomic_DNA"/>
</dbReference>
<dbReference type="eggNOG" id="KOG2906">
    <property type="taxonomic scope" value="Eukaryota"/>
</dbReference>
<dbReference type="FunCoup" id="A0A0L0H4Y6">
    <property type="interactions" value="208"/>
</dbReference>
<name>A0A0L0H4Y6_SPIPD</name>
<dbReference type="InterPro" id="IPR001222">
    <property type="entry name" value="Znf_TFIIS"/>
</dbReference>
<dbReference type="Proteomes" id="UP000053201">
    <property type="component" value="Unassembled WGS sequence"/>
</dbReference>
<dbReference type="GO" id="GO:0042797">
    <property type="term" value="P:tRNA transcription by RNA polymerase III"/>
    <property type="evidence" value="ECO:0007669"/>
    <property type="project" value="EnsemblFungi"/>
</dbReference>
<dbReference type="PROSITE" id="PS51133">
    <property type="entry name" value="ZF_TFIIS_2"/>
    <property type="match status" value="1"/>
</dbReference>
<comment type="similarity">
    <text evidence="8 11">Belongs to the archaeal rpoM/eukaryotic RPA12/RPB9/RPC11 RNA polymerase family.</text>
</comment>
<dbReference type="FunFam" id="2.20.25.10:FF:000005">
    <property type="entry name" value="DNA-directed RNA polymerase subunit"/>
    <property type="match status" value="1"/>
</dbReference>
<dbReference type="PANTHER" id="PTHR11239:SF12">
    <property type="entry name" value="DNA-DIRECTED RNA POLYMERASE III SUBUNIT RPC10"/>
    <property type="match status" value="1"/>
</dbReference>
<keyword evidence="3 9" id="KW-0479">Metal-binding</keyword>
<organism evidence="13 14">
    <name type="scientific">Spizellomyces punctatus (strain DAOM BR117)</name>
    <dbReference type="NCBI Taxonomy" id="645134"/>
    <lineage>
        <taxon>Eukaryota</taxon>
        <taxon>Fungi</taxon>
        <taxon>Fungi incertae sedis</taxon>
        <taxon>Chytridiomycota</taxon>
        <taxon>Chytridiomycota incertae sedis</taxon>
        <taxon>Chytridiomycetes</taxon>
        <taxon>Spizellomycetales</taxon>
        <taxon>Spizellomycetaceae</taxon>
        <taxon>Spizellomyces</taxon>
    </lineage>
</organism>
<evidence type="ECO:0000256" key="3">
    <source>
        <dbReference type="ARBA" id="ARBA00022723"/>
    </source>
</evidence>
<dbReference type="GO" id="GO:0003899">
    <property type="term" value="F:DNA-directed RNA polymerase activity"/>
    <property type="evidence" value="ECO:0007669"/>
    <property type="project" value="EnsemblFungi"/>
</dbReference>
<dbReference type="Pfam" id="PF02150">
    <property type="entry name" value="Zn_ribbon_RPB9"/>
    <property type="match status" value="1"/>
</dbReference>
<dbReference type="GO" id="GO:0008270">
    <property type="term" value="F:zinc ion binding"/>
    <property type="evidence" value="ECO:0007669"/>
    <property type="project" value="UniProtKB-KW"/>
</dbReference>
<feature type="zinc finger region" description="C4-type" evidence="10">
    <location>
        <begin position="4"/>
        <end position="28"/>
    </location>
</feature>
<evidence type="ECO:0000313" key="13">
    <source>
        <dbReference type="EMBL" id="KNC95981.1"/>
    </source>
</evidence>
<keyword evidence="5 9" id="KW-0862">Zinc</keyword>
<evidence type="ECO:0000256" key="4">
    <source>
        <dbReference type="ARBA" id="ARBA00022771"/>
    </source>
</evidence>
<evidence type="ECO:0000256" key="9">
    <source>
        <dbReference type="PIRSR" id="PIRSR005586-1"/>
    </source>
</evidence>
<comment type="subcellular location">
    <subcellularLocation>
        <location evidence="1 8">Nucleus</location>
    </subcellularLocation>
</comment>
<feature type="binding site" evidence="9">
    <location>
        <position position="97"/>
    </location>
    <ligand>
        <name>Zn(2+)</name>
        <dbReference type="ChEBI" id="CHEBI:29105"/>
        <label>2</label>
    </ligand>
</feature>
<dbReference type="OMA" id="MEFCDEC"/>
<dbReference type="GO" id="GO:0006384">
    <property type="term" value="P:transcription initiation at RNA polymerase III promoter"/>
    <property type="evidence" value="ECO:0007669"/>
    <property type="project" value="EnsemblFungi"/>
</dbReference>
<feature type="domain" description="TFIIS-type" evidence="12">
    <location>
        <begin position="65"/>
        <end position="105"/>
    </location>
</feature>
<evidence type="ECO:0000256" key="1">
    <source>
        <dbReference type="ARBA" id="ARBA00004123"/>
    </source>
</evidence>
<dbReference type="InterPro" id="IPR001529">
    <property type="entry name" value="Zn_ribbon_RPB9"/>
</dbReference>
<dbReference type="SUPFAM" id="SSF57783">
    <property type="entry name" value="Zinc beta-ribbon"/>
    <property type="match status" value="1"/>
</dbReference>
<proteinExistence type="inferred from homology"/>
<evidence type="ECO:0000256" key="8">
    <source>
        <dbReference type="PIRNR" id="PIRNR005586"/>
    </source>
</evidence>
<dbReference type="InParanoid" id="A0A0L0H4Y6"/>
<keyword evidence="4 10" id="KW-0863">Zinc-finger</keyword>
<feature type="binding site" evidence="9">
    <location>
        <position position="25"/>
    </location>
    <ligand>
        <name>Zn(2+)</name>
        <dbReference type="ChEBI" id="CHEBI:29105"/>
        <label>1</label>
    </ligand>
</feature>
<keyword evidence="14" id="KW-1185">Reference proteome</keyword>
<dbReference type="GO" id="GO:0003676">
    <property type="term" value="F:nucleic acid binding"/>
    <property type="evidence" value="ECO:0007669"/>
    <property type="project" value="InterPro"/>
</dbReference>
<dbReference type="GO" id="GO:0005666">
    <property type="term" value="C:RNA polymerase III complex"/>
    <property type="evidence" value="ECO:0007669"/>
    <property type="project" value="EnsemblFungi"/>
</dbReference>
<feature type="binding site" evidence="9">
    <location>
        <position position="4"/>
    </location>
    <ligand>
        <name>Zn(2+)</name>
        <dbReference type="ChEBI" id="CHEBI:29105"/>
        <label>1</label>
    </ligand>
</feature>
<dbReference type="Gene3D" id="2.20.25.10">
    <property type="match status" value="1"/>
</dbReference>
<keyword evidence="6 8" id="KW-0804">Transcription</keyword>
<feature type="binding site" evidence="9">
    <location>
        <position position="69"/>
    </location>
    <ligand>
        <name>Zn(2+)</name>
        <dbReference type="ChEBI" id="CHEBI:29105"/>
        <label>2</label>
    </ligand>
</feature>
<dbReference type="AlphaFoldDB" id="A0A0L0H4Y6"/>
<dbReference type="GO" id="GO:0042780">
    <property type="term" value="P:tRNA 3'-end processing"/>
    <property type="evidence" value="ECO:0007669"/>
    <property type="project" value="EnsemblFungi"/>
</dbReference>
<evidence type="ECO:0000259" key="12">
    <source>
        <dbReference type="PROSITE" id="PS51133"/>
    </source>
</evidence>
<sequence length="107" mass="12221">MYFCPSCANLLLIAQGEAGTNQFVCQTCPYVCRINKQITQKTHFKRKQVDDVLGGAAAWENVDSTEARCPRCEHGRAYFMQLQIRSADEPMSIFFKCCKCAEQWREG</sequence>
<keyword evidence="7 8" id="KW-0539">Nucleus</keyword>
<comment type="function">
    <text evidence="8">DNA-dependent RNA polymerase catalyzes the transcription of DNA into RNA using the four ribonucleoside triphosphates as substrates.</text>
</comment>
<dbReference type="PROSITE" id="PS00466">
    <property type="entry name" value="ZF_TFIIS_1"/>
    <property type="match status" value="1"/>
</dbReference>
<dbReference type="STRING" id="645134.A0A0L0H4Y6"/>
<dbReference type="PIRSF" id="PIRSF005586">
    <property type="entry name" value="RNApol_RpoM"/>
    <property type="match status" value="1"/>
</dbReference>
<evidence type="ECO:0000256" key="10">
    <source>
        <dbReference type="PIRSR" id="PIRSR005586-2"/>
    </source>
</evidence>
<evidence type="ECO:0000256" key="11">
    <source>
        <dbReference type="RuleBase" id="RU003474"/>
    </source>
</evidence>
<dbReference type="Pfam" id="PF01096">
    <property type="entry name" value="Zn_ribbon_TFIIS"/>
    <property type="match status" value="1"/>
</dbReference>
<evidence type="ECO:0000256" key="7">
    <source>
        <dbReference type="ARBA" id="ARBA00023242"/>
    </source>
</evidence>
<dbReference type="OrthoDB" id="282152at2759"/>
<protein>
    <recommendedName>
        <fullName evidence="8">DNA-directed RNA polymerase subunit</fullName>
    </recommendedName>
</protein>
<accession>A0A0L0H4Y6</accession>
<dbReference type="RefSeq" id="XP_016604021.1">
    <property type="nucleotide sequence ID" value="XM_016756732.1"/>
</dbReference>
<keyword evidence="2 8" id="KW-0240">DNA-directed RNA polymerase</keyword>
<feature type="binding site" evidence="9">
    <location>
        <position position="100"/>
    </location>
    <ligand>
        <name>Zn(2+)</name>
        <dbReference type="ChEBI" id="CHEBI:29105"/>
        <label>2</label>
    </ligand>
</feature>
<evidence type="ECO:0000256" key="6">
    <source>
        <dbReference type="ARBA" id="ARBA00023163"/>
    </source>
</evidence>
<dbReference type="GeneID" id="27691738"/>
<evidence type="ECO:0000313" key="14">
    <source>
        <dbReference type="Proteomes" id="UP000053201"/>
    </source>
</evidence>
<evidence type="ECO:0000256" key="2">
    <source>
        <dbReference type="ARBA" id="ARBA00022478"/>
    </source>
</evidence>
<dbReference type="VEuPathDB" id="FungiDB:SPPG_08584"/>
<feature type="binding site" evidence="9">
    <location>
        <position position="72"/>
    </location>
    <ligand>
        <name>Zn(2+)</name>
        <dbReference type="ChEBI" id="CHEBI:29105"/>
        <label>2</label>
    </ligand>
</feature>
<feature type="binding site" evidence="9">
    <location>
        <position position="7"/>
    </location>
    <ligand>
        <name>Zn(2+)</name>
        <dbReference type="ChEBI" id="CHEBI:29105"/>
        <label>1</label>
    </ligand>
</feature>
<reference evidence="13 14" key="1">
    <citation type="submission" date="2009-08" db="EMBL/GenBank/DDBJ databases">
        <title>The Genome Sequence of Spizellomyces punctatus strain DAOM BR117.</title>
        <authorList>
            <consortium name="The Broad Institute Genome Sequencing Platform"/>
            <person name="Russ C."/>
            <person name="Cuomo C."/>
            <person name="Shea T."/>
            <person name="Young S.K."/>
            <person name="Zeng Q."/>
            <person name="Koehrsen M."/>
            <person name="Haas B."/>
            <person name="Borodovsky M."/>
            <person name="Guigo R."/>
            <person name="Alvarado L."/>
            <person name="Berlin A."/>
            <person name="Bochicchio J."/>
            <person name="Borenstein D."/>
            <person name="Chapman S."/>
            <person name="Chen Z."/>
            <person name="Engels R."/>
            <person name="Freedman E."/>
            <person name="Gellesch M."/>
            <person name="Goldberg J."/>
            <person name="Griggs A."/>
            <person name="Gujja S."/>
            <person name="Heiman D."/>
            <person name="Hepburn T."/>
            <person name="Howarth C."/>
            <person name="Jen D."/>
            <person name="Larson L."/>
            <person name="Lewis B."/>
            <person name="Mehta T."/>
            <person name="Park D."/>
            <person name="Pearson M."/>
            <person name="Roberts A."/>
            <person name="Saif S."/>
            <person name="Shenoy N."/>
            <person name="Sisk P."/>
            <person name="Stolte C."/>
            <person name="Sykes S."/>
            <person name="Thomson T."/>
            <person name="Walk T."/>
            <person name="White J."/>
            <person name="Yandava C."/>
            <person name="Burger G."/>
            <person name="Gray M.W."/>
            <person name="Holland P.W.H."/>
            <person name="King N."/>
            <person name="Lang F.B.F."/>
            <person name="Roger A.J."/>
            <person name="Ruiz-Trillo I."/>
            <person name="Lander E."/>
            <person name="Nusbaum C."/>
        </authorList>
    </citation>
    <scope>NUCLEOTIDE SEQUENCE [LARGE SCALE GENOMIC DNA]</scope>
    <source>
        <strain evidence="13 14">DAOM BR117</strain>
    </source>
</reference>
<dbReference type="CDD" id="cd10509">
    <property type="entry name" value="Zn-ribbon_RPC11"/>
    <property type="match status" value="1"/>
</dbReference>
<dbReference type="GO" id="GO:0006386">
    <property type="term" value="P:termination of RNA polymerase III transcription"/>
    <property type="evidence" value="ECO:0007669"/>
    <property type="project" value="EnsemblFungi"/>
</dbReference>
<dbReference type="SMART" id="SM00440">
    <property type="entry name" value="ZnF_C2C2"/>
    <property type="match status" value="1"/>
</dbReference>
<dbReference type="InterPro" id="IPR012164">
    <property type="entry name" value="Rpa12/Rpb9/Rpc10/TFS"/>
</dbReference>
<dbReference type="InterPro" id="IPR034014">
    <property type="entry name" value="Zn_ribbon_RPC11_C"/>
</dbReference>
<evidence type="ECO:0000256" key="5">
    <source>
        <dbReference type="ARBA" id="ARBA00022833"/>
    </source>
</evidence>
<gene>
    <name evidence="13" type="ORF">SPPG_08584</name>
</gene>
<feature type="binding site" evidence="9">
    <location>
        <position position="28"/>
    </location>
    <ligand>
        <name>Zn(2+)</name>
        <dbReference type="ChEBI" id="CHEBI:29105"/>
        <label>1</label>
    </ligand>
</feature>